<organism evidence="2">
    <name type="scientific">Timema douglasi</name>
    <name type="common">Walking stick</name>
    <dbReference type="NCBI Taxonomy" id="61478"/>
    <lineage>
        <taxon>Eukaryota</taxon>
        <taxon>Metazoa</taxon>
        <taxon>Ecdysozoa</taxon>
        <taxon>Arthropoda</taxon>
        <taxon>Hexapoda</taxon>
        <taxon>Insecta</taxon>
        <taxon>Pterygota</taxon>
        <taxon>Neoptera</taxon>
        <taxon>Polyneoptera</taxon>
        <taxon>Phasmatodea</taxon>
        <taxon>Timematodea</taxon>
        <taxon>Timematoidea</taxon>
        <taxon>Timematidae</taxon>
        <taxon>Timema</taxon>
    </lineage>
</organism>
<sequence length="146" mass="17064">MVIQRRVVTGHHGSRPLLVVRLEDEVLLYQAYRYYKGNLKLRFRRLAHTVLLRESRSRVNKKSDLDQYTDSRVSQLRYFSNIAGYNGVFICGPNPHWLFLTSRGELRCHPMNIDGPITCFAPFHNVNCPQGFLYFNKKVIALHITL</sequence>
<dbReference type="InterPro" id="IPR058543">
    <property type="entry name" value="Beta-prop_RSE1/DDB1/CPSF1_2nd"/>
</dbReference>
<gene>
    <name evidence="2" type="ORF">TDIB3V08_LOCUS12022</name>
</gene>
<dbReference type="PANTHER" id="PTHR10644">
    <property type="entry name" value="DNA REPAIR/RNA PROCESSING CPSF FAMILY"/>
    <property type="match status" value="1"/>
</dbReference>
<dbReference type="EMBL" id="OA577327">
    <property type="protein sequence ID" value="CAD7205872.1"/>
    <property type="molecule type" value="Genomic_DNA"/>
</dbReference>
<evidence type="ECO:0000259" key="1">
    <source>
        <dbReference type="Pfam" id="PF23726"/>
    </source>
</evidence>
<protein>
    <recommendedName>
        <fullName evidence="1">RSE1/DDB1/CPSF1 second beta-propeller domain-containing protein</fullName>
    </recommendedName>
</protein>
<proteinExistence type="predicted"/>
<name>A0A7R8W054_TIMDO</name>
<accession>A0A7R8W054</accession>
<dbReference type="AlphaFoldDB" id="A0A7R8W054"/>
<dbReference type="Gene3D" id="2.130.10.10">
    <property type="entry name" value="YVTN repeat-like/Quinoprotein amine dehydrogenase"/>
    <property type="match status" value="1"/>
</dbReference>
<dbReference type="InterPro" id="IPR015943">
    <property type="entry name" value="WD40/YVTN_repeat-like_dom_sf"/>
</dbReference>
<reference evidence="2" key="1">
    <citation type="submission" date="2020-11" db="EMBL/GenBank/DDBJ databases">
        <authorList>
            <person name="Tran Van P."/>
        </authorList>
    </citation>
    <scope>NUCLEOTIDE SEQUENCE</scope>
</reference>
<feature type="domain" description="RSE1/DDB1/CPSF1 second beta-propeller" evidence="1">
    <location>
        <begin position="10"/>
        <end position="140"/>
    </location>
</feature>
<evidence type="ECO:0000313" key="2">
    <source>
        <dbReference type="EMBL" id="CAD7205872.1"/>
    </source>
</evidence>
<dbReference type="InterPro" id="IPR050358">
    <property type="entry name" value="RSE1/DDB1/CFT1"/>
</dbReference>
<dbReference type="Pfam" id="PF23726">
    <property type="entry name" value="Beta-prop_RSE1_2nd"/>
    <property type="match status" value="1"/>
</dbReference>